<dbReference type="EMBL" id="BMAT01000493">
    <property type="protein sequence ID" value="GFR67221.1"/>
    <property type="molecule type" value="Genomic_DNA"/>
</dbReference>
<evidence type="ECO:0000256" key="1">
    <source>
        <dbReference type="SAM" id="MobiDB-lite"/>
    </source>
</evidence>
<accession>A0AAV4F455</accession>
<feature type="region of interest" description="Disordered" evidence="1">
    <location>
        <begin position="61"/>
        <end position="80"/>
    </location>
</feature>
<protein>
    <submittedName>
        <fullName evidence="2">Transposon Ty3-G Gag-Pol polyprotein</fullName>
    </submittedName>
</protein>
<reference evidence="2 3" key="1">
    <citation type="journal article" date="2021" name="Elife">
        <title>Chloroplast acquisition without the gene transfer in kleptoplastic sea slugs, Plakobranchus ocellatus.</title>
        <authorList>
            <person name="Maeda T."/>
            <person name="Takahashi S."/>
            <person name="Yoshida T."/>
            <person name="Shimamura S."/>
            <person name="Takaki Y."/>
            <person name="Nagai Y."/>
            <person name="Toyoda A."/>
            <person name="Suzuki Y."/>
            <person name="Arimoto A."/>
            <person name="Ishii H."/>
            <person name="Satoh N."/>
            <person name="Nishiyama T."/>
            <person name="Hasebe M."/>
            <person name="Maruyama T."/>
            <person name="Minagawa J."/>
            <person name="Obokata J."/>
            <person name="Shigenobu S."/>
        </authorList>
    </citation>
    <scope>NUCLEOTIDE SEQUENCE [LARGE SCALE GENOMIC DNA]</scope>
</reference>
<feature type="region of interest" description="Disordered" evidence="1">
    <location>
        <begin position="27"/>
        <end position="47"/>
    </location>
</feature>
<evidence type="ECO:0000313" key="3">
    <source>
        <dbReference type="Proteomes" id="UP000762676"/>
    </source>
</evidence>
<keyword evidence="3" id="KW-1185">Reference proteome</keyword>
<name>A0AAV4F455_9GAST</name>
<evidence type="ECO:0000313" key="2">
    <source>
        <dbReference type="EMBL" id="GFR67221.1"/>
    </source>
</evidence>
<comment type="caution">
    <text evidence="2">The sequence shown here is derived from an EMBL/GenBank/DDBJ whole genome shotgun (WGS) entry which is preliminary data.</text>
</comment>
<dbReference type="Proteomes" id="UP000762676">
    <property type="component" value="Unassembled WGS sequence"/>
</dbReference>
<sequence>MAFMLFTPAIRPGDRVSEPAPITSKLQHGAIRAQTRSHKETQSVGTVKRQENVCHQIHSPTEQKSVKQHGGLTVASASDSDGPLDPQLFMSEVNNGRCFLVDTGAQVFVISPNWSSATVKQGVQHPVCTTGLPVHSQSRRPAYDRLAAARKKFIEMEQIGTIRKPCSP</sequence>
<dbReference type="AlphaFoldDB" id="A0AAV4F455"/>
<gene>
    <name evidence="2" type="ORF">ElyMa_000247400</name>
</gene>
<dbReference type="GO" id="GO:0006508">
    <property type="term" value="P:proteolysis"/>
    <property type="evidence" value="ECO:0007669"/>
    <property type="project" value="InterPro"/>
</dbReference>
<dbReference type="InterPro" id="IPR001969">
    <property type="entry name" value="Aspartic_peptidase_AS"/>
</dbReference>
<organism evidence="2 3">
    <name type="scientific">Elysia marginata</name>
    <dbReference type="NCBI Taxonomy" id="1093978"/>
    <lineage>
        <taxon>Eukaryota</taxon>
        <taxon>Metazoa</taxon>
        <taxon>Spiralia</taxon>
        <taxon>Lophotrochozoa</taxon>
        <taxon>Mollusca</taxon>
        <taxon>Gastropoda</taxon>
        <taxon>Heterobranchia</taxon>
        <taxon>Euthyneura</taxon>
        <taxon>Panpulmonata</taxon>
        <taxon>Sacoglossa</taxon>
        <taxon>Placobranchoidea</taxon>
        <taxon>Plakobranchidae</taxon>
        <taxon>Elysia</taxon>
    </lineage>
</organism>
<proteinExistence type="predicted"/>
<dbReference type="PROSITE" id="PS00141">
    <property type="entry name" value="ASP_PROTEASE"/>
    <property type="match status" value="1"/>
</dbReference>
<dbReference type="GO" id="GO:0004190">
    <property type="term" value="F:aspartic-type endopeptidase activity"/>
    <property type="evidence" value="ECO:0007669"/>
    <property type="project" value="InterPro"/>
</dbReference>